<gene>
    <name evidence="2" type="ORF">CHUV0807_2505</name>
</gene>
<sequence>MKDSATPPIISSARQRRHNNARSRLPLTAARLPSKTQ</sequence>
<dbReference type="EMBL" id="FKLO01000083">
    <property type="protein sequence ID" value="SAM72684.1"/>
    <property type="molecule type" value="Genomic_DNA"/>
</dbReference>
<organism evidence="2 3">
    <name type="scientific">Cardiobacterium hominis</name>
    <dbReference type="NCBI Taxonomy" id="2718"/>
    <lineage>
        <taxon>Bacteria</taxon>
        <taxon>Pseudomonadati</taxon>
        <taxon>Pseudomonadota</taxon>
        <taxon>Gammaproteobacteria</taxon>
        <taxon>Cardiobacteriales</taxon>
        <taxon>Cardiobacteriaceae</taxon>
        <taxon>Cardiobacterium</taxon>
    </lineage>
</organism>
<evidence type="ECO:0000313" key="3">
    <source>
        <dbReference type="Proteomes" id="UP000190837"/>
    </source>
</evidence>
<name>A0A1C3H7B6_9GAMM</name>
<accession>A0A1C3H7B6</accession>
<dbReference type="Proteomes" id="UP000190837">
    <property type="component" value="Unassembled WGS sequence"/>
</dbReference>
<feature type="region of interest" description="Disordered" evidence="1">
    <location>
        <begin position="1"/>
        <end position="37"/>
    </location>
</feature>
<protein>
    <submittedName>
        <fullName evidence="2">Uncharacterized protein</fullName>
    </submittedName>
</protein>
<reference evidence="3" key="1">
    <citation type="submission" date="2016-04" db="EMBL/GenBank/DDBJ databases">
        <authorList>
            <person name="Tagini F."/>
        </authorList>
    </citation>
    <scope>NUCLEOTIDE SEQUENCE [LARGE SCALE GENOMIC DNA]</scope>
    <source>
        <strain evidence="3">CHUV0807</strain>
    </source>
</reference>
<proteinExistence type="predicted"/>
<dbReference type="AlphaFoldDB" id="A0A1C3H7B6"/>
<evidence type="ECO:0000256" key="1">
    <source>
        <dbReference type="SAM" id="MobiDB-lite"/>
    </source>
</evidence>
<evidence type="ECO:0000313" key="2">
    <source>
        <dbReference type="EMBL" id="SAM72684.1"/>
    </source>
</evidence>